<organism evidence="3 4">
    <name type="scientific">Silvibacterium bohemicum</name>
    <dbReference type="NCBI Taxonomy" id="1577686"/>
    <lineage>
        <taxon>Bacteria</taxon>
        <taxon>Pseudomonadati</taxon>
        <taxon>Acidobacteriota</taxon>
        <taxon>Terriglobia</taxon>
        <taxon>Terriglobales</taxon>
        <taxon>Acidobacteriaceae</taxon>
        <taxon>Silvibacterium</taxon>
    </lineage>
</organism>
<evidence type="ECO:0000256" key="1">
    <source>
        <dbReference type="ARBA" id="ARBA00006295"/>
    </source>
</evidence>
<dbReference type="GO" id="GO:0007059">
    <property type="term" value="P:chromosome segregation"/>
    <property type="evidence" value="ECO:0007669"/>
    <property type="project" value="TreeGrafter"/>
</dbReference>
<dbReference type="InterPro" id="IPR003115">
    <property type="entry name" value="ParB_N"/>
</dbReference>
<reference evidence="3 4" key="1">
    <citation type="submission" date="2020-08" db="EMBL/GenBank/DDBJ databases">
        <title>Genomic Encyclopedia of Type Strains, Phase IV (KMG-IV): sequencing the most valuable type-strain genomes for metagenomic binning, comparative biology and taxonomic classification.</title>
        <authorList>
            <person name="Goeker M."/>
        </authorList>
    </citation>
    <scope>NUCLEOTIDE SEQUENCE [LARGE SCALE GENOMIC DNA]</scope>
    <source>
        <strain evidence="3 4">DSM 103733</strain>
    </source>
</reference>
<evidence type="ECO:0000313" key="4">
    <source>
        <dbReference type="Proteomes" id="UP000538666"/>
    </source>
</evidence>
<proteinExistence type="inferred from homology"/>
<dbReference type="NCBIfam" id="TIGR00180">
    <property type="entry name" value="parB_part"/>
    <property type="match status" value="1"/>
</dbReference>
<dbReference type="Gene3D" id="3.90.1530.30">
    <property type="match status" value="1"/>
</dbReference>
<keyword evidence="4" id="KW-1185">Reference proteome</keyword>
<sequence length="287" mass="32076">MNEEQIHMIEIAHVVVANPRPRNPVKFQAIVASIEAVGLKKPITVCQRKQVGADMQYELVCGQGRLEACQALGKTMIPAIITEVTREQQYLMSLIENVARRPPSYRALVVEVRSLLGRGYKAEQIAQKLGLDKTYAYGVVHLLEHGENVLLQAVDAGRIPLRIATIISTGTNEEVQTALIDAYEKGDLRGAKLAMARRIIAMRLAKERETGRTSPTKRKLSAEGAVEEYEQHVQRQRSAISRLNAVSHRLMILSTAMKRLLEDENYVTLLRAESIQTIPKHLAERIG</sequence>
<dbReference type="GO" id="GO:0005694">
    <property type="term" value="C:chromosome"/>
    <property type="evidence" value="ECO:0007669"/>
    <property type="project" value="TreeGrafter"/>
</dbReference>
<dbReference type="SMART" id="SM00470">
    <property type="entry name" value="ParB"/>
    <property type="match status" value="1"/>
</dbReference>
<protein>
    <submittedName>
        <fullName evidence="3">ParB family chromosome partitioning protein</fullName>
    </submittedName>
</protein>
<dbReference type="InterPro" id="IPR036086">
    <property type="entry name" value="ParB/Sulfiredoxin_sf"/>
</dbReference>
<comment type="caution">
    <text evidence="3">The sequence shown here is derived from an EMBL/GenBank/DDBJ whole genome shotgun (WGS) entry which is preliminary data.</text>
</comment>
<gene>
    <name evidence="3" type="ORF">HNQ77_004711</name>
</gene>
<evidence type="ECO:0000259" key="2">
    <source>
        <dbReference type="SMART" id="SM00470"/>
    </source>
</evidence>
<dbReference type="SUPFAM" id="SSF109709">
    <property type="entry name" value="KorB DNA-binding domain-like"/>
    <property type="match status" value="1"/>
</dbReference>
<dbReference type="PANTHER" id="PTHR33375">
    <property type="entry name" value="CHROMOSOME-PARTITIONING PROTEIN PARB-RELATED"/>
    <property type="match status" value="1"/>
</dbReference>
<accession>A0A841K003</accession>
<dbReference type="EMBL" id="JACHEK010000011">
    <property type="protein sequence ID" value="MBB6146730.1"/>
    <property type="molecule type" value="Genomic_DNA"/>
</dbReference>
<dbReference type="RefSeq" id="WP_050061386.1">
    <property type="nucleotide sequence ID" value="NZ_JACHEK010000011.1"/>
</dbReference>
<dbReference type="InterPro" id="IPR050336">
    <property type="entry name" value="Chromosome_partition/occlusion"/>
</dbReference>
<dbReference type="Proteomes" id="UP000538666">
    <property type="component" value="Unassembled WGS sequence"/>
</dbReference>
<feature type="domain" description="ParB-like N-terminal" evidence="2">
    <location>
        <begin position="7"/>
        <end position="98"/>
    </location>
</feature>
<dbReference type="InterPro" id="IPR011111">
    <property type="entry name" value="Plasmid_RepB"/>
</dbReference>
<dbReference type="Pfam" id="PF02195">
    <property type="entry name" value="ParB_N"/>
    <property type="match status" value="1"/>
</dbReference>
<dbReference type="SUPFAM" id="SSF110849">
    <property type="entry name" value="ParB/Sulfiredoxin"/>
    <property type="match status" value="1"/>
</dbReference>
<dbReference type="Gene3D" id="1.10.10.2830">
    <property type="match status" value="1"/>
</dbReference>
<evidence type="ECO:0000313" key="3">
    <source>
        <dbReference type="EMBL" id="MBB6146730.1"/>
    </source>
</evidence>
<dbReference type="AlphaFoldDB" id="A0A841K003"/>
<dbReference type="GO" id="GO:0003677">
    <property type="term" value="F:DNA binding"/>
    <property type="evidence" value="ECO:0007669"/>
    <property type="project" value="InterPro"/>
</dbReference>
<dbReference type="PANTHER" id="PTHR33375:SF1">
    <property type="entry name" value="CHROMOSOME-PARTITIONING PROTEIN PARB-RELATED"/>
    <property type="match status" value="1"/>
</dbReference>
<dbReference type="OrthoDB" id="248048at2"/>
<dbReference type="InterPro" id="IPR004437">
    <property type="entry name" value="ParB/RepB/Spo0J"/>
</dbReference>
<comment type="similarity">
    <text evidence="1">Belongs to the ParB family.</text>
</comment>
<name>A0A841K003_9BACT</name>
<dbReference type="Pfam" id="PF07506">
    <property type="entry name" value="RepB"/>
    <property type="match status" value="1"/>
</dbReference>